<dbReference type="InterPro" id="IPR031356">
    <property type="entry name" value="Stealth_CR4"/>
</dbReference>
<evidence type="ECO:0000259" key="7">
    <source>
        <dbReference type="Pfam" id="PF17103"/>
    </source>
</evidence>
<keyword evidence="3" id="KW-0270">Exopolysaccharide synthesis</keyword>
<dbReference type="InterPro" id="IPR031357">
    <property type="entry name" value="Stealth_CR3"/>
</dbReference>
<comment type="caution">
    <text evidence="8">The sequence shown here is derived from an EMBL/GenBank/DDBJ whole genome shotgun (WGS) entry which is preliminary data.</text>
</comment>
<feature type="domain" description="Stealth protein CR1 conserved region 1" evidence="5">
    <location>
        <begin position="271"/>
        <end position="297"/>
    </location>
</feature>
<evidence type="ECO:0000256" key="2">
    <source>
        <dbReference type="ARBA" id="ARBA00022679"/>
    </source>
</evidence>
<accession>A0A9W4DP76</accession>
<organism evidence="8 9">
    <name type="scientific">Actinacidiphila cocklensis</name>
    <dbReference type="NCBI Taxonomy" id="887465"/>
    <lineage>
        <taxon>Bacteria</taxon>
        <taxon>Bacillati</taxon>
        <taxon>Actinomycetota</taxon>
        <taxon>Actinomycetes</taxon>
        <taxon>Kitasatosporales</taxon>
        <taxon>Streptomycetaceae</taxon>
        <taxon>Actinacidiphila</taxon>
    </lineage>
</organism>
<dbReference type="Pfam" id="PF17103">
    <property type="entry name" value="Stealth_CR4"/>
    <property type="match status" value="1"/>
</dbReference>
<feature type="domain" description="Stealth protein CR3 conserved region 3" evidence="6">
    <location>
        <begin position="458"/>
        <end position="505"/>
    </location>
</feature>
<dbReference type="Pfam" id="PF11380">
    <property type="entry name" value="Stealth_CR2"/>
    <property type="match status" value="1"/>
</dbReference>
<dbReference type="Proteomes" id="UP001152519">
    <property type="component" value="Unassembled WGS sequence"/>
</dbReference>
<dbReference type="Pfam" id="PF17101">
    <property type="entry name" value="Stealth_CR1"/>
    <property type="match status" value="1"/>
</dbReference>
<evidence type="ECO:0000313" key="8">
    <source>
        <dbReference type="EMBL" id="CAG6393168.1"/>
    </source>
</evidence>
<dbReference type="PANTHER" id="PTHR24045">
    <property type="match status" value="1"/>
</dbReference>
<evidence type="ECO:0000259" key="4">
    <source>
        <dbReference type="Pfam" id="PF11380"/>
    </source>
</evidence>
<evidence type="ECO:0000256" key="3">
    <source>
        <dbReference type="ARBA" id="ARBA00023169"/>
    </source>
</evidence>
<dbReference type="InterPro" id="IPR031358">
    <property type="entry name" value="Stealth_CR1"/>
</dbReference>
<comment type="similarity">
    <text evidence="1">Belongs to the stealth family.</text>
</comment>
<sequence length="580" mass="64698">MRNPEAPRLLGVYRRAVPESARKAIAARVDSDLRKQVKLRIAGATAAAERVRAARVGKRHQALVDRPDRRVMTVGREPKVALAIPGVTPLVARRANLDAVLDCLEAAGLSHFCVRGRSDTAAAVAVREADREAVLAALTALCAEEPGYVTPVAGNKPVPEESLPGYEPATWRKVAAAGVFRLTWYRSDEHGLLALGTRYGCDIEFWTEEDGRLIAPRPGKLAEDIPADSKTVQAPEAFFTDLAPRDIGVGPLHEVPTREHFAIHPTGEVRFPIDVVYTWVDGSDPAWLRRRAEFSGEGYHEEAANAARYLSRDELRYSLRSLHMYAPWVRKVFLVTDDQTPSWLSTEHPGIQVVSHREIFRSAASLPTFNSHAIESQLHHIEGLSEHFLYFNDDVLLGNEVTPQDFFLGNGLTKFFPSPALVPLGERTAEDPPVAAAGKNNRRLIEENYGSVLVQKMKHMPHPLRRSVLAEIEAEFAAEYRQTESSHFRSIDDISIASSLHHYYAFATRRAVPSELPYTYIDLTHPWTETRLGRLLARRDKTVFCVNDTVSTGEDVSEQKDLITPFLEAYFPVPGPFEKP</sequence>
<keyword evidence="9" id="KW-1185">Reference proteome</keyword>
<dbReference type="GO" id="GO:0016772">
    <property type="term" value="F:transferase activity, transferring phosphorus-containing groups"/>
    <property type="evidence" value="ECO:0007669"/>
    <property type="project" value="InterPro"/>
</dbReference>
<dbReference type="RefSeq" id="WP_251488567.1">
    <property type="nucleotide sequence ID" value="NZ_CAJSLV010000048.1"/>
</dbReference>
<dbReference type="AlphaFoldDB" id="A0A9W4DP76"/>
<gene>
    <name evidence="8" type="ORF">SCOCK_20199</name>
</gene>
<name>A0A9W4DP76_9ACTN</name>
<keyword evidence="2" id="KW-0808">Transferase</keyword>
<evidence type="ECO:0000256" key="1">
    <source>
        <dbReference type="ARBA" id="ARBA00007583"/>
    </source>
</evidence>
<dbReference type="InterPro" id="IPR047141">
    <property type="entry name" value="Stealth"/>
</dbReference>
<evidence type="ECO:0000259" key="5">
    <source>
        <dbReference type="Pfam" id="PF17101"/>
    </source>
</evidence>
<dbReference type="EMBL" id="CAJSLV010000048">
    <property type="protein sequence ID" value="CAG6393168.1"/>
    <property type="molecule type" value="Genomic_DNA"/>
</dbReference>
<dbReference type="InterPro" id="IPR021520">
    <property type="entry name" value="Stealth_CR2"/>
</dbReference>
<evidence type="ECO:0000259" key="6">
    <source>
        <dbReference type="Pfam" id="PF17102"/>
    </source>
</evidence>
<dbReference type="GO" id="GO:0000271">
    <property type="term" value="P:polysaccharide biosynthetic process"/>
    <property type="evidence" value="ECO:0007669"/>
    <property type="project" value="UniProtKB-KW"/>
</dbReference>
<feature type="domain" description="Stealth protein CR2 conserved region 2" evidence="4">
    <location>
        <begin position="308"/>
        <end position="413"/>
    </location>
</feature>
<reference evidence="8" key="1">
    <citation type="submission" date="2021-05" db="EMBL/GenBank/DDBJ databases">
        <authorList>
            <person name="Arsene-Ploetze F."/>
        </authorList>
    </citation>
    <scope>NUCLEOTIDE SEQUENCE</scope>
    <source>
        <strain evidence="8">DSM 42138</strain>
    </source>
</reference>
<dbReference type="Pfam" id="PF17102">
    <property type="entry name" value="Stealth_CR3"/>
    <property type="match status" value="1"/>
</dbReference>
<protein>
    <submittedName>
        <fullName evidence="8">Stealth protein CR1, conserved region 1</fullName>
    </submittedName>
</protein>
<evidence type="ECO:0000313" key="9">
    <source>
        <dbReference type="Proteomes" id="UP001152519"/>
    </source>
</evidence>
<proteinExistence type="inferred from homology"/>
<feature type="domain" description="Stealth protein CR4 conserved region 4" evidence="7">
    <location>
        <begin position="534"/>
        <end position="580"/>
    </location>
</feature>
<dbReference type="PANTHER" id="PTHR24045:SF0">
    <property type="entry name" value="N-ACETYLGLUCOSAMINE-1-PHOSPHOTRANSFERASE SUBUNITS ALPHA_BETA"/>
    <property type="match status" value="1"/>
</dbReference>